<dbReference type="CDD" id="cd03529">
    <property type="entry name" value="Rieske_NirD"/>
    <property type="match status" value="1"/>
</dbReference>
<keyword evidence="2" id="KW-0479">Metal-binding</keyword>
<gene>
    <name evidence="9" type="ORF">HNR28_002775</name>
</gene>
<dbReference type="InterPro" id="IPR012748">
    <property type="entry name" value="Rieske-like_NirD"/>
</dbReference>
<dbReference type="PANTHER" id="PTHR40562">
    <property type="match status" value="1"/>
</dbReference>
<feature type="domain" description="Rieske" evidence="8">
    <location>
        <begin position="50"/>
        <end position="149"/>
    </location>
</feature>
<dbReference type="SUPFAM" id="SSF50022">
    <property type="entry name" value="ISP domain"/>
    <property type="match status" value="1"/>
</dbReference>
<dbReference type="InterPro" id="IPR036922">
    <property type="entry name" value="Rieske_2Fe-2S_sf"/>
</dbReference>
<dbReference type="GO" id="GO:0008942">
    <property type="term" value="F:nitrite reductase [NAD(P)H] activity"/>
    <property type="evidence" value="ECO:0007669"/>
    <property type="project" value="InterPro"/>
</dbReference>
<dbReference type="PROSITE" id="PS51300">
    <property type="entry name" value="NIRD"/>
    <property type="match status" value="1"/>
</dbReference>
<evidence type="ECO:0000259" key="8">
    <source>
        <dbReference type="PROSITE" id="PS51296"/>
    </source>
</evidence>
<evidence type="ECO:0000313" key="9">
    <source>
        <dbReference type="EMBL" id="MBB6084728.1"/>
    </source>
</evidence>
<dbReference type="InterPro" id="IPR017941">
    <property type="entry name" value="Rieske_2Fe-2S"/>
</dbReference>
<dbReference type="EMBL" id="JACHIB010000016">
    <property type="protein sequence ID" value="MBB6084728.1"/>
    <property type="molecule type" value="Genomic_DNA"/>
</dbReference>
<dbReference type="GO" id="GO:0051537">
    <property type="term" value="F:2 iron, 2 sulfur cluster binding"/>
    <property type="evidence" value="ECO:0007669"/>
    <property type="project" value="UniProtKB-KW"/>
</dbReference>
<accession>A0A7W9TPW6</accession>
<keyword evidence="6" id="KW-0534">Nitrate assimilation</keyword>
<dbReference type="PANTHER" id="PTHR40562:SF1">
    <property type="entry name" value="NITRITE REDUCTASE (NADH) SMALL SUBUNIT"/>
    <property type="match status" value="1"/>
</dbReference>
<dbReference type="AlphaFoldDB" id="A0A7W9TPW6"/>
<evidence type="ECO:0000256" key="5">
    <source>
        <dbReference type="ARBA" id="ARBA00023014"/>
    </source>
</evidence>
<feature type="region of interest" description="Disordered" evidence="7">
    <location>
        <begin position="1"/>
        <end position="44"/>
    </location>
</feature>
<dbReference type="InterPro" id="IPR017881">
    <property type="entry name" value="NirD"/>
</dbReference>
<keyword evidence="3" id="KW-0560">Oxidoreductase</keyword>
<name>A0A7W9TPW6_CASDE</name>
<evidence type="ECO:0000256" key="4">
    <source>
        <dbReference type="ARBA" id="ARBA00023004"/>
    </source>
</evidence>
<dbReference type="Pfam" id="PF13806">
    <property type="entry name" value="Rieske_2"/>
    <property type="match status" value="1"/>
</dbReference>
<evidence type="ECO:0000256" key="6">
    <source>
        <dbReference type="ARBA" id="ARBA00023063"/>
    </source>
</evidence>
<dbReference type="NCBIfam" id="TIGR02378">
    <property type="entry name" value="nirD_assim_sml"/>
    <property type="match status" value="1"/>
</dbReference>
<evidence type="ECO:0000313" key="10">
    <source>
        <dbReference type="Proteomes" id="UP000541136"/>
    </source>
</evidence>
<comment type="caution">
    <text evidence="9">The sequence shown here is derived from an EMBL/GenBank/DDBJ whole genome shotgun (WGS) entry which is preliminary data.</text>
</comment>
<evidence type="ECO:0000256" key="1">
    <source>
        <dbReference type="ARBA" id="ARBA00022714"/>
    </source>
</evidence>
<evidence type="ECO:0000256" key="3">
    <source>
        <dbReference type="ARBA" id="ARBA00023002"/>
    </source>
</evidence>
<dbReference type="Proteomes" id="UP000541136">
    <property type="component" value="Unassembled WGS sequence"/>
</dbReference>
<evidence type="ECO:0000256" key="7">
    <source>
        <dbReference type="SAM" id="MobiDB-lite"/>
    </source>
</evidence>
<dbReference type="GO" id="GO:0046872">
    <property type="term" value="F:metal ion binding"/>
    <property type="evidence" value="ECO:0007669"/>
    <property type="project" value="UniProtKB-KW"/>
</dbReference>
<reference evidence="9 10" key="1">
    <citation type="submission" date="2020-08" db="EMBL/GenBank/DDBJ databases">
        <title>Genomic Encyclopedia of Type Strains, Phase IV (KMG-IV): sequencing the most valuable type-strain genomes for metagenomic binning, comparative biology and taxonomic classification.</title>
        <authorList>
            <person name="Goeker M."/>
        </authorList>
    </citation>
    <scope>NUCLEOTIDE SEQUENCE [LARGE SCALE GENOMIC DNA]</scope>
    <source>
        <strain evidence="9 10">DSM 12141</strain>
    </source>
</reference>
<keyword evidence="5" id="KW-0411">Iron-sulfur</keyword>
<sequence>MKPSTHRRAKGADHQSIPYGTPRSPEPFQLGSATAGDAPVQDGATDTGWQSVCRLEDLIPDAGVAVRAHGAQVAVFLTDAGPFALDHVDPFCGAAVLARGIVGELQGHPVVASPMYKQHFRLDTGQCLEDERVRVRRWPLRVDADGVLRVGRPETIHPLEADHASETTA</sequence>
<dbReference type="GO" id="GO:0042128">
    <property type="term" value="P:nitrate assimilation"/>
    <property type="evidence" value="ECO:0007669"/>
    <property type="project" value="UniProtKB-KW"/>
</dbReference>
<dbReference type="Gene3D" id="2.102.10.10">
    <property type="entry name" value="Rieske [2Fe-2S] iron-sulphur domain"/>
    <property type="match status" value="1"/>
</dbReference>
<keyword evidence="1" id="KW-0001">2Fe-2S</keyword>
<keyword evidence="4" id="KW-0408">Iron</keyword>
<protein>
    <submittedName>
        <fullName evidence="9">NAD(P)H-dependent nitrite reductase small subunit</fullName>
    </submittedName>
</protein>
<dbReference type="PROSITE" id="PS51296">
    <property type="entry name" value="RIESKE"/>
    <property type="match status" value="1"/>
</dbReference>
<evidence type="ECO:0000256" key="2">
    <source>
        <dbReference type="ARBA" id="ARBA00022723"/>
    </source>
</evidence>
<dbReference type="RefSeq" id="WP_151024856.1">
    <property type="nucleotide sequence ID" value="NZ_JACHIB010000016.1"/>
</dbReference>
<proteinExistence type="predicted"/>
<organism evidence="9 10">
    <name type="scientific">Castellaniella defragrans</name>
    <name type="common">Alcaligenes defragrans</name>
    <dbReference type="NCBI Taxonomy" id="75697"/>
    <lineage>
        <taxon>Bacteria</taxon>
        <taxon>Pseudomonadati</taxon>
        <taxon>Pseudomonadota</taxon>
        <taxon>Betaproteobacteria</taxon>
        <taxon>Burkholderiales</taxon>
        <taxon>Alcaligenaceae</taxon>
        <taxon>Castellaniella</taxon>
    </lineage>
</organism>